<dbReference type="InterPro" id="IPR051533">
    <property type="entry name" value="WaaL-like"/>
</dbReference>
<keyword evidence="4 5" id="KW-0472">Membrane</keyword>
<sequence length="443" mass="50869">MLKKIIHFGICLIILVLPLYLFKLKIWLIPLTILELLIYGVFVLWLIEKRGRSLFIKWRAAFVFPIFLIFLGLTISTLFSADLLVSAGIWKGWFMAPWLFFIVFLDSVKNQKQIRDILIALTISGGGVAVIGLWYWFFDDLTYDGRLKAFYLSPNHLAMYLTPILILGFGLWGFLKDSWQKLLLLVVSCLLLVVIYLTYSHGAWLGLIVALGFFVGIRCHPERSEGSRRFIVFATGSFASLRMTIIIISFIALAITLLIFSQLQTEKFQNILNFSRSSLESRLIIWRTAIEIIKTTPHNFLWGVGPGLFQRYYLAYQPKFKPYLEWAASQPHNLFLAFWLQTGLIGLIGFILLLIWFFSRFKLEQLHWSSSEFQNCSNGAAPISRFLSAAMVYILIHGLVDTTYWKNDLAIIFWLIIALASITARLSYSQKTNNLLGAREGAK</sequence>
<protein>
    <recommendedName>
        <fullName evidence="6">O-antigen ligase-related domain-containing protein</fullName>
    </recommendedName>
</protein>
<feature type="transmembrane region" description="Helical" evidence="5">
    <location>
        <begin position="182"/>
        <end position="197"/>
    </location>
</feature>
<dbReference type="Pfam" id="PF04932">
    <property type="entry name" value="Wzy_C"/>
    <property type="match status" value="1"/>
</dbReference>
<name>A0A1G2FHC2_9BACT</name>
<dbReference type="STRING" id="1801997.A3J64_00520"/>
<reference evidence="7 8" key="1">
    <citation type="journal article" date="2016" name="Nat. Commun.">
        <title>Thousands of microbial genomes shed light on interconnected biogeochemical processes in an aquifer system.</title>
        <authorList>
            <person name="Anantharaman K."/>
            <person name="Brown C.T."/>
            <person name="Hug L.A."/>
            <person name="Sharon I."/>
            <person name="Castelle C.J."/>
            <person name="Probst A.J."/>
            <person name="Thomas B.C."/>
            <person name="Singh A."/>
            <person name="Wilkins M.J."/>
            <person name="Karaoz U."/>
            <person name="Brodie E.L."/>
            <person name="Williams K.H."/>
            <person name="Hubbard S.S."/>
            <person name="Banfield J.F."/>
        </authorList>
    </citation>
    <scope>NUCLEOTIDE SEQUENCE [LARGE SCALE GENOMIC DNA]</scope>
</reference>
<organism evidence="7 8">
    <name type="scientific">Candidatus Portnoybacteria bacterium RIFCSPHIGHO2_12_FULL_38_9</name>
    <dbReference type="NCBI Taxonomy" id="1801997"/>
    <lineage>
        <taxon>Bacteria</taxon>
        <taxon>Candidatus Portnoyibacteriota</taxon>
    </lineage>
</organism>
<keyword evidence="2 5" id="KW-0812">Transmembrane</keyword>
<feature type="transmembrane region" description="Helical" evidence="5">
    <location>
        <begin position="5"/>
        <end position="22"/>
    </location>
</feature>
<feature type="transmembrane region" description="Helical" evidence="5">
    <location>
        <begin position="59"/>
        <end position="81"/>
    </location>
</feature>
<dbReference type="PANTHER" id="PTHR37422:SF13">
    <property type="entry name" value="LIPOPOLYSACCHARIDE BIOSYNTHESIS PROTEIN PA4999-RELATED"/>
    <property type="match status" value="1"/>
</dbReference>
<feature type="transmembrane region" description="Helical" evidence="5">
    <location>
        <begin position="28"/>
        <end position="47"/>
    </location>
</feature>
<feature type="transmembrane region" description="Helical" evidence="5">
    <location>
        <begin position="117"/>
        <end position="137"/>
    </location>
</feature>
<evidence type="ECO:0000256" key="2">
    <source>
        <dbReference type="ARBA" id="ARBA00022692"/>
    </source>
</evidence>
<evidence type="ECO:0000256" key="4">
    <source>
        <dbReference type="ARBA" id="ARBA00023136"/>
    </source>
</evidence>
<evidence type="ECO:0000259" key="6">
    <source>
        <dbReference type="Pfam" id="PF04932"/>
    </source>
</evidence>
<gene>
    <name evidence="7" type="ORF">A3J64_00520</name>
</gene>
<evidence type="ECO:0000256" key="1">
    <source>
        <dbReference type="ARBA" id="ARBA00004141"/>
    </source>
</evidence>
<evidence type="ECO:0000313" key="8">
    <source>
        <dbReference type="Proteomes" id="UP000177061"/>
    </source>
</evidence>
<feature type="transmembrane region" description="Helical" evidence="5">
    <location>
        <begin position="203"/>
        <end position="219"/>
    </location>
</feature>
<evidence type="ECO:0000256" key="5">
    <source>
        <dbReference type="SAM" id="Phobius"/>
    </source>
</evidence>
<proteinExistence type="predicted"/>
<feature type="transmembrane region" description="Helical" evidence="5">
    <location>
        <begin position="87"/>
        <end position="105"/>
    </location>
</feature>
<feature type="domain" description="O-antigen ligase-related" evidence="6">
    <location>
        <begin position="188"/>
        <end position="351"/>
    </location>
</feature>
<dbReference type="GO" id="GO:0016020">
    <property type="term" value="C:membrane"/>
    <property type="evidence" value="ECO:0007669"/>
    <property type="project" value="UniProtKB-SubCell"/>
</dbReference>
<dbReference type="Proteomes" id="UP000177061">
    <property type="component" value="Unassembled WGS sequence"/>
</dbReference>
<dbReference type="AlphaFoldDB" id="A0A1G2FHC2"/>
<dbReference type="PANTHER" id="PTHR37422">
    <property type="entry name" value="TEICHURONIC ACID BIOSYNTHESIS PROTEIN TUAE"/>
    <property type="match status" value="1"/>
</dbReference>
<dbReference type="InterPro" id="IPR007016">
    <property type="entry name" value="O-antigen_ligase-rel_domated"/>
</dbReference>
<comment type="subcellular location">
    <subcellularLocation>
        <location evidence="1">Membrane</location>
        <topology evidence="1">Multi-pass membrane protein</topology>
    </subcellularLocation>
</comment>
<feature type="transmembrane region" description="Helical" evidence="5">
    <location>
        <begin position="334"/>
        <end position="358"/>
    </location>
</feature>
<feature type="transmembrane region" description="Helical" evidence="5">
    <location>
        <begin position="231"/>
        <end position="260"/>
    </location>
</feature>
<evidence type="ECO:0000313" key="7">
    <source>
        <dbReference type="EMBL" id="OGZ37465.1"/>
    </source>
</evidence>
<dbReference type="EMBL" id="MHNB01000007">
    <property type="protein sequence ID" value="OGZ37465.1"/>
    <property type="molecule type" value="Genomic_DNA"/>
</dbReference>
<comment type="caution">
    <text evidence="7">The sequence shown here is derived from an EMBL/GenBank/DDBJ whole genome shotgun (WGS) entry which is preliminary data.</text>
</comment>
<accession>A0A1G2FHC2</accession>
<keyword evidence="3 5" id="KW-1133">Transmembrane helix</keyword>
<feature type="transmembrane region" description="Helical" evidence="5">
    <location>
        <begin position="157"/>
        <end position="175"/>
    </location>
</feature>
<feature type="transmembrane region" description="Helical" evidence="5">
    <location>
        <begin position="379"/>
        <end position="399"/>
    </location>
</feature>
<evidence type="ECO:0000256" key="3">
    <source>
        <dbReference type="ARBA" id="ARBA00022989"/>
    </source>
</evidence>
<feature type="transmembrane region" description="Helical" evidence="5">
    <location>
        <begin position="411"/>
        <end position="428"/>
    </location>
</feature>